<name>A0A699H1Y3_TANCI</name>
<dbReference type="PANTHER" id="PTHR11439:SF524">
    <property type="entry name" value="RNA-DIRECTED DNA POLYMERASE, PROTEIN KINASE RLK-PELLE-DLSV FAMILY"/>
    <property type="match status" value="1"/>
</dbReference>
<dbReference type="CDD" id="cd09272">
    <property type="entry name" value="RNase_HI_RT_Ty1"/>
    <property type="match status" value="1"/>
</dbReference>
<feature type="domain" description="Reverse transcriptase Ty1/copia-type" evidence="1">
    <location>
        <begin position="115"/>
        <end position="183"/>
    </location>
</feature>
<evidence type="ECO:0000259" key="1">
    <source>
        <dbReference type="Pfam" id="PF07727"/>
    </source>
</evidence>
<sequence length="359" mass="40356">MDTVIGNLNIELNWENVVTIKLNASVTTSLDNLGSKPYVERACLVDNPNVALPPTIIASTSEPISFATLYEGVTSRKSVTLHPLLASASNGADVAILKESWRNAMYDEYNELVNNGTWLLVPRPACVNMVRSMWLFKHKFHAGGTLSRYKARLVANGSSQQLGVDFDETFSLVIKPATTRLLSQKNYAFDLLARAHMVNCNPEPHFAALKHILRYVHDTLELGLHIYAFTTTSLVGYTNTEWAAEYWSVANVVAETAWLHNLLCELHFLIFTATLVYCDNVSAVYMYDNPIQHQRTKHIEIDIHFVCDMVKAGHVRVLHIPSRFQYADIFTKGLPSVLFEDFRSSLSVHPPPAQTTRAY</sequence>
<reference evidence="2" key="1">
    <citation type="journal article" date="2019" name="Sci. Rep.">
        <title>Draft genome of Tanacetum cinerariifolium, the natural source of mosquito coil.</title>
        <authorList>
            <person name="Yamashiro T."/>
            <person name="Shiraishi A."/>
            <person name="Satake H."/>
            <person name="Nakayama K."/>
        </authorList>
    </citation>
    <scope>NUCLEOTIDE SEQUENCE</scope>
</reference>
<dbReference type="InterPro" id="IPR013103">
    <property type="entry name" value="RVT_2"/>
</dbReference>
<dbReference type="Pfam" id="PF07727">
    <property type="entry name" value="RVT_2"/>
    <property type="match status" value="1"/>
</dbReference>
<dbReference type="PANTHER" id="PTHR11439">
    <property type="entry name" value="GAG-POL-RELATED RETROTRANSPOSON"/>
    <property type="match status" value="1"/>
</dbReference>
<proteinExistence type="predicted"/>
<dbReference type="AlphaFoldDB" id="A0A699H1Y3"/>
<evidence type="ECO:0000313" key="2">
    <source>
        <dbReference type="EMBL" id="GEW76076.1"/>
    </source>
</evidence>
<gene>
    <name evidence="2" type="ORF">Tci_248052</name>
</gene>
<organism evidence="2">
    <name type="scientific">Tanacetum cinerariifolium</name>
    <name type="common">Dalmatian daisy</name>
    <name type="synonym">Chrysanthemum cinerariifolium</name>
    <dbReference type="NCBI Taxonomy" id="118510"/>
    <lineage>
        <taxon>Eukaryota</taxon>
        <taxon>Viridiplantae</taxon>
        <taxon>Streptophyta</taxon>
        <taxon>Embryophyta</taxon>
        <taxon>Tracheophyta</taxon>
        <taxon>Spermatophyta</taxon>
        <taxon>Magnoliopsida</taxon>
        <taxon>eudicotyledons</taxon>
        <taxon>Gunneridae</taxon>
        <taxon>Pentapetalae</taxon>
        <taxon>asterids</taxon>
        <taxon>campanulids</taxon>
        <taxon>Asterales</taxon>
        <taxon>Asteraceae</taxon>
        <taxon>Asteroideae</taxon>
        <taxon>Anthemideae</taxon>
        <taxon>Anthemidinae</taxon>
        <taxon>Tanacetum</taxon>
    </lineage>
</organism>
<accession>A0A699H1Y3</accession>
<comment type="caution">
    <text evidence="2">The sequence shown here is derived from an EMBL/GenBank/DDBJ whole genome shotgun (WGS) entry which is preliminary data.</text>
</comment>
<protein>
    <submittedName>
        <fullName evidence="2">Ribonuclease H-like domain-containing protein</fullName>
    </submittedName>
</protein>
<dbReference type="EMBL" id="BKCJ010072682">
    <property type="protein sequence ID" value="GEW76076.1"/>
    <property type="molecule type" value="Genomic_DNA"/>
</dbReference>